<dbReference type="Pfam" id="PF00643">
    <property type="entry name" value="zf-B_box"/>
    <property type="match status" value="1"/>
</dbReference>
<evidence type="ECO:0000259" key="2">
    <source>
        <dbReference type="PROSITE" id="PS50119"/>
    </source>
</evidence>
<dbReference type="InterPro" id="IPR011042">
    <property type="entry name" value="6-blade_b-propeller_TolB-like"/>
</dbReference>
<proteinExistence type="predicted"/>
<evidence type="ECO:0000313" key="3">
    <source>
        <dbReference type="EMBL" id="KAK3101269.1"/>
    </source>
</evidence>
<dbReference type="AlphaFoldDB" id="A0AA88YA17"/>
<keyword evidence="1" id="KW-0862">Zinc</keyword>
<comment type="caution">
    <text evidence="3">The sequence shown here is derived from an EMBL/GenBank/DDBJ whole genome shotgun (WGS) entry which is preliminary data.</text>
</comment>
<protein>
    <recommendedName>
        <fullName evidence="2">B box-type domain-containing protein</fullName>
    </recommendedName>
</protein>
<gene>
    <name evidence="3" type="ORF">FSP39_002259</name>
</gene>
<dbReference type="Gene3D" id="2.120.10.30">
    <property type="entry name" value="TolB, C-terminal domain"/>
    <property type="match status" value="1"/>
</dbReference>
<name>A0AA88YA17_PINIB</name>
<dbReference type="EMBL" id="VSWD01000005">
    <property type="protein sequence ID" value="KAK3101269.1"/>
    <property type="molecule type" value="Genomic_DNA"/>
</dbReference>
<dbReference type="InterPro" id="IPR000315">
    <property type="entry name" value="Znf_B-box"/>
</dbReference>
<keyword evidence="1" id="KW-0479">Metal-binding</keyword>
<sequence>AQFALRLCVDHDKKELIGYCKTCDKKICSSCIKEEHHQHDWETITDILREKKHSLPEECKEIRAKQLPGLKRELCRFDKKIEEEDARFEQNKTTLNGSRQSYINKINQLFDGRMDECRQKSESAKQIYKDKREALKQKEEYLETMTTALDKDINTLPDHDILDMDREMRDELEKAFSYSADKYACTTVFLPGQMDVQVLENMVGEIHSVSVEEMDDIVGYSNVICSVEPVSDTNAWIRVDKDQYAKFIDIASEESKSIKTSCRDLVISRGGYFVLTSKVRHDISVLTKAEDTIRTIITNPLNPSWISKTENDDILVTLRDEGDEYNLVHTSRRLVQRMTLTGEVLHTYEFREDGKTRLFLLPARTAENKNRNVCVVNWLSKDTGELVVLDEDGRVKFTYRGDELKSDKFHPKDIECDDKCRIMLTEYYSRAIHMLSAEGMYLCKLCQYEQLHPWTISIYGHTLWCGFMEGRVKVLKYKI</sequence>
<keyword evidence="1" id="KW-0863">Zinc-finger</keyword>
<evidence type="ECO:0000313" key="4">
    <source>
        <dbReference type="Proteomes" id="UP001186944"/>
    </source>
</evidence>
<feature type="non-terminal residue" evidence="3">
    <location>
        <position position="1"/>
    </location>
</feature>
<dbReference type="SUPFAM" id="SSF101898">
    <property type="entry name" value="NHL repeat"/>
    <property type="match status" value="1"/>
</dbReference>
<dbReference type="InterPro" id="IPR047153">
    <property type="entry name" value="TRIM45/56/19-like"/>
</dbReference>
<dbReference type="Gene3D" id="3.30.160.60">
    <property type="entry name" value="Classic Zinc Finger"/>
    <property type="match status" value="1"/>
</dbReference>
<dbReference type="Proteomes" id="UP001186944">
    <property type="component" value="Unassembled WGS sequence"/>
</dbReference>
<accession>A0AA88YA17</accession>
<dbReference type="GO" id="GO:0008270">
    <property type="term" value="F:zinc ion binding"/>
    <property type="evidence" value="ECO:0007669"/>
    <property type="project" value="UniProtKB-KW"/>
</dbReference>
<feature type="domain" description="B box-type" evidence="2">
    <location>
        <begin position="3"/>
        <end position="44"/>
    </location>
</feature>
<reference evidence="3" key="1">
    <citation type="submission" date="2019-08" db="EMBL/GenBank/DDBJ databases">
        <title>The improved chromosome-level genome for the pearl oyster Pinctada fucata martensii using PacBio sequencing and Hi-C.</title>
        <authorList>
            <person name="Zheng Z."/>
        </authorList>
    </citation>
    <scope>NUCLEOTIDE SEQUENCE</scope>
    <source>
        <strain evidence="3">ZZ-2019</strain>
        <tissue evidence="3">Adductor muscle</tissue>
    </source>
</reference>
<dbReference type="PROSITE" id="PS50119">
    <property type="entry name" value="ZF_BBOX"/>
    <property type="match status" value="1"/>
</dbReference>
<dbReference type="PANTHER" id="PTHR25462:SF296">
    <property type="entry name" value="MEIOTIC P26, ISOFORM F"/>
    <property type="match status" value="1"/>
</dbReference>
<dbReference type="SUPFAM" id="SSF57845">
    <property type="entry name" value="B-box zinc-binding domain"/>
    <property type="match status" value="1"/>
</dbReference>
<dbReference type="PANTHER" id="PTHR25462">
    <property type="entry name" value="BONUS, ISOFORM C-RELATED"/>
    <property type="match status" value="1"/>
</dbReference>
<evidence type="ECO:0000256" key="1">
    <source>
        <dbReference type="PROSITE-ProRule" id="PRU00024"/>
    </source>
</evidence>
<keyword evidence="4" id="KW-1185">Reference proteome</keyword>
<organism evidence="3 4">
    <name type="scientific">Pinctada imbricata</name>
    <name type="common">Atlantic pearl-oyster</name>
    <name type="synonym">Pinctada martensii</name>
    <dbReference type="NCBI Taxonomy" id="66713"/>
    <lineage>
        <taxon>Eukaryota</taxon>
        <taxon>Metazoa</taxon>
        <taxon>Spiralia</taxon>
        <taxon>Lophotrochozoa</taxon>
        <taxon>Mollusca</taxon>
        <taxon>Bivalvia</taxon>
        <taxon>Autobranchia</taxon>
        <taxon>Pteriomorphia</taxon>
        <taxon>Pterioida</taxon>
        <taxon>Pterioidea</taxon>
        <taxon>Pteriidae</taxon>
        <taxon>Pinctada</taxon>
    </lineage>
</organism>